<feature type="compositionally biased region" description="Basic and acidic residues" evidence="1">
    <location>
        <begin position="124"/>
        <end position="135"/>
    </location>
</feature>
<dbReference type="Pfam" id="PF07727">
    <property type="entry name" value="RVT_2"/>
    <property type="match status" value="1"/>
</dbReference>
<feature type="domain" description="Reverse transcriptase Ty1/copia-type" evidence="2">
    <location>
        <begin position="382"/>
        <end position="553"/>
    </location>
</feature>
<dbReference type="InterPro" id="IPR013103">
    <property type="entry name" value="RVT_2"/>
</dbReference>
<dbReference type="VEuPathDB" id="CryptoDB:Cvel_18772"/>
<accession>A0A0G4FTX5</accession>
<protein>
    <recommendedName>
        <fullName evidence="2">Reverse transcriptase Ty1/copia-type domain-containing protein</fullName>
    </recommendedName>
</protein>
<gene>
    <name evidence="3" type="ORF">Cvel_18772</name>
</gene>
<evidence type="ECO:0000259" key="2">
    <source>
        <dbReference type="Pfam" id="PF07727"/>
    </source>
</evidence>
<evidence type="ECO:0000313" key="3">
    <source>
        <dbReference type="EMBL" id="CEM18411.1"/>
    </source>
</evidence>
<reference evidence="3" key="1">
    <citation type="submission" date="2014-11" db="EMBL/GenBank/DDBJ databases">
        <authorList>
            <person name="Otto D Thomas"/>
            <person name="Naeem Raeece"/>
        </authorList>
    </citation>
    <scope>NUCLEOTIDE SEQUENCE</scope>
</reference>
<dbReference type="EMBL" id="CDMZ01000634">
    <property type="protein sequence ID" value="CEM18411.1"/>
    <property type="molecule type" value="Genomic_DNA"/>
</dbReference>
<sequence length="558" mass="62705">MGDEVRVIDPAGSADPLLKSERALFGGVQGPQVCSLVVLRRGRWVPLRVHPQHVRLEKWLGVDEVQKWREVRKEKKVEEESGGWPRSSVSDDDHESQGVPAVDLRSGGEDVEPDSSFPETEPFQLHDENGNEHPRRQAGRWVLARNTDGALWPGRIVREGAKQERGLKVARFNKDENGKWKPKEIEHHVKQQDIVERFDPPVGGGIPADLLSRLDKSDPPSSSVPLQSAPDVSTESLPSSDHAVVSSDPVPDDVDVMPIDVDPVVEQIQEEVCRTDFLDWKSKGRKEKKAIIFQRKKERRAREEVRKAETLDRYFEVACMALKAEKAKKLMKRENNAKGHIPATPEEIAAGSHVESDKKELARWALCGVFDLSSQTQHPRPGVKPITLRWVRTWKLKEEERVAKSRLVAKGFQDARDNGFLETFSGTASSSLSRAAFVWALSRGLQAAKADISTAFLQAPLDGKNGEVWLRLPSDLPVSVYPGLRPGVCVRILKAVYGLKDSPRVYTQYFKKRVKELGWEEIAESILVKRDKNKKPVGVLVMHVDDLFAFAPDVMKEM</sequence>
<evidence type="ECO:0000256" key="1">
    <source>
        <dbReference type="SAM" id="MobiDB-lite"/>
    </source>
</evidence>
<feature type="compositionally biased region" description="Low complexity" evidence="1">
    <location>
        <begin position="238"/>
        <end position="249"/>
    </location>
</feature>
<feature type="region of interest" description="Disordered" evidence="1">
    <location>
        <begin position="197"/>
        <end position="253"/>
    </location>
</feature>
<name>A0A0G4FTX5_9ALVE</name>
<feature type="region of interest" description="Disordered" evidence="1">
    <location>
        <begin position="71"/>
        <end position="137"/>
    </location>
</feature>
<dbReference type="AlphaFoldDB" id="A0A0G4FTX5"/>
<dbReference type="PhylomeDB" id="A0A0G4FTX5"/>
<organism evidence="3">
    <name type="scientific">Chromera velia CCMP2878</name>
    <dbReference type="NCBI Taxonomy" id="1169474"/>
    <lineage>
        <taxon>Eukaryota</taxon>
        <taxon>Sar</taxon>
        <taxon>Alveolata</taxon>
        <taxon>Colpodellida</taxon>
        <taxon>Chromeraceae</taxon>
        <taxon>Chromera</taxon>
    </lineage>
</organism>
<proteinExistence type="predicted"/>
<feature type="compositionally biased region" description="Polar residues" evidence="1">
    <location>
        <begin position="219"/>
        <end position="237"/>
    </location>
</feature>